<reference evidence="3" key="2">
    <citation type="submission" date="2021-08" db="EMBL/GenBank/DDBJ databases">
        <authorList>
            <person name="Tani A."/>
            <person name="Ola A."/>
            <person name="Ogura Y."/>
            <person name="Katsura K."/>
            <person name="Hayashi T."/>
        </authorList>
    </citation>
    <scope>NUCLEOTIDE SEQUENCE</scope>
    <source>
        <strain evidence="3">LMG 23639</strain>
    </source>
</reference>
<dbReference type="InterPro" id="IPR000866">
    <property type="entry name" value="AhpC/TSA"/>
</dbReference>
<feature type="chain" id="PRO_5046419998" evidence="1">
    <location>
        <begin position="25"/>
        <end position="205"/>
    </location>
</feature>
<evidence type="ECO:0000256" key="1">
    <source>
        <dbReference type="SAM" id="SignalP"/>
    </source>
</evidence>
<keyword evidence="1" id="KW-0732">Signal</keyword>
<accession>A0ABQ4SXS3</accession>
<dbReference type="PANTHER" id="PTHR43640:SF1">
    <property type="entry name" value="THIOREDOXIN-DEPENDENT PEROXIREDOXIN"/>
    <property type="match status" value="1"/>
</dbReference>
<name>A0ABQ4SXS3_9HYPH</name>
<evidence type="ECO:0000313" key="4">
    <source>
        <dbReference type="Proteomes" id="UP001055102"/>
    </source>
</evidence>
<dbReference type="InterPro" id="IPR006311">
    <property type="entry name" value="TAT_signal"/>
</dbReference>
<dbReference type="EMBL" id="BPQR01000056">
    <property type="protein sequence ID" value="GJE07887.1"/>
    <property type="molecule type" value="Genomic_DNA"/>
</dbReference>
<dbReference type="PROSITE" id="PS51318">
    <property type="entry name" value="TAT"/>
    <property type="match status" value="1"/>
</dbReference>
<proteinExistence type="predicted"/>
<reference evidence="3" key="1">
    <citation type="journal article" date="2021" name="Front. Microbiol.">
        <title>Comprehensive Comparative Genomics and Phenotyping of Methylobacterium Species.</title>
        <authorList>
            <person name="Alessa O."/>
            <person name="Ogura Y."/>
            <person name="Fujitani Y."/>
            <person name="Takami H."/>
            <person name="Hayashi T."/>
            <person name="Sahin N."/>
            <person name="Tani A."/>
        </authorList>
    </citation>
    <scope>NUCLEOTIDE SEQUENCE</scope>
    <source>
        <strain evidence="3">LMG 23639</strain>
    </source>
</reference>
<keyword evidence="4" id="KW-1185">Reference proteome</keyword>
<evidence type="ECO:0000313" key="3">
    <source>
        <dbReference type="EMBL" id="GJE07887.1"/>
    </source>
</evidence>
<dbReference type="InterPro" id="IPR047262">
    <property type="entry name" value="PRX-like1"/>
</dbReference>
<protein>
    <submittedName>
        <fullName evidence="3">Thiol-disulfide oxidoreductase ResA</fullName>
    </submittedName>
</protein>
<dbReference type="RefSeq" id="WP_238277275.1">
    <property type="nucleotide sequence ID" value="NZ_BPQR01000056.1"/>
</dbReference>
<dbReference type="Gene3D" id="3.40.30.10">
    <property type="entry name" value="Glutaredoxin"/>
    <property type="match status" value="1"/>
</dbReference>
<dbReference type="PROSITE" id="PS51352">
    <property type="entry name" value="THIOREDOXIN_2"/>
    <property type="match status" value="1"/>
</dbReference>
<organism evidence="3 4">
    <name type="scientific">Methylobacterium jeotgali</name>
    <dbReference type="NCBI Taxonomy" id="381630"/>
    <lineage>
        <taxon>Bacteria</taxon>
        <taxon>Pseudomonadati</taxon>
        <taxon>Pseudomonadota</taxon>
        <taxon>Alphaproteobacteria</taxon>
        <taxon>Hyphomicrobiales</taxon>
        <taxon>Methylobacteriaceae</taxon>
        <taxon>Methylobacterium</taxon>
    </lineage>
</organism>
<evidence type="ECO:0000259" key="2">
    <source>
        <dbReference type="PROSITE" id="PS51352"/>
    </source>
</evidence>
<dbReference type="Pfam" id="PF00578">
    <property type="entry name" value="AhpC-TSA"/>
    <property type="match status" value="1"/>
</dbReference>
<dbReference type="InterPro" id="IPR036249">
    <property type="entry name" value="Thioredoxin-like_sf"/>
</dbReference>
<feature type="signal peptide" evidence="1">
    <location>
        <begin position="1"/>
        <end position="24"/>
    </location>
</feature>
<sequence>MSPSRRLLLAALALAGLAPAPASAAGLSIGRPAPAFEAVDTAGRTVRLSDYAGKLVVLEWTNHDCPFVQKHYSGAMQALQKRWTERGVVWLTVISSAPGEQGAVDGPQADELTRSRKAAPSAVLLDPKGVVGRAYDARVTPHMYVVGTDGALLYQGGIDDKPSAEVADIAGARNHVEAALTEIAAGKPVSQNTTRPYGCTVKYAS</sequence>
<gene>
    <name evidence="3" type="primary">resA</name>
    <name evidence="3" type="ORF">AOPFMNJM_3219</name>
</gene>
<feature type="domain" description="Thioredoxin" evidence="2">
    <location>
        <begin position="27"/>
        <end position="181"/>
    </location>
</feature>
<comment type="caution">
    <text evidence="3">The sequence shown here is derived from an EMBL/GenBank/DDBJ whole genome shotgun (WGS) entry which is preliminary data.</text>
</comment>
<dbReference type="Proteomes" id="UP001055102">
    <property type="component" value="Unassembled WGS sequence"/>
</dbReference>
<dbReference type="SUPFAM" id="SSF52833">
    <property type="entry name" value="Thioredoxin-like"/>
    <property type="match status" value="1"/>
</dbReference>
<dbReference type="PANTHER" id="PTHR43640">
    <property type="entry name" value="OS07G0260300 PROTEIN"/>
    <property type="match status" value="1"/>
</dbReference>
<dbReference type="InterPro" id="IPR013766">
    <property type="entry name" value="Thioredoxin_domain"/>
</dbReference>